<feature type="signal peptide" evidence="1">
    <location>
        <begin position="1"/>
        <end position="25"/>
    </location>
</feature>
<organism evidence="2 3">
    <name type="scientific">Nitrincola tapanii</name>
    <dbReference type="NCBI Taxonomy" id="1708751"/>
    <lineage>
        <taxon>Bacteria</taxon>
        <taxon>Pseudomonadati</taxon>
        <taxon>Pseudomonadota</taxon>
        <taxon>Gammaproteobacteria</taxon>
        <taxon>Oceanospirillales</taxon>
        <taxon>Oceanospirillaceae</taxon>
        <taxon>Nitrincola</taxon>
    </lineage>
</organism>
<keyword evidence="1" id="KW-0732">Signal</keyword>
<dbReference type="AlphaFoldDB" id="A0A5A9W307"/>
<reference evidence="2 3" key="1">
    <citation type="submission" date="2019-03" db="EMBL/GenBank/DDBJ databases">
        <title>Nitrincola sp. nov. isolated from an Indian soda lake.</title>
        <authorList>
            <person name="Joshi A."/>
            <person name="Thite S.V."/>
            <person name="Joseph N."/>
            <person name="Dhotre D."/>
            <person name="Moorthy M."/>
            <person name="Shouche Y.S."/>
        </authorList>
    </citation>
    <scope>NUCLEOTIDE SEQUENCE [LARGE SCALE GENOMIC DNA]</scope>
    <source>
        <strain evidence="2 3">MEB193</strain>
    </source>
</reference>
<feature type="chain" id="PRO_5022718284" evidence="1">
    <location>
        <begin position="26"/>
        <end position="235"/>
    </location>
</feature>
<comment type="caution">
    <text evidence="2">The sequence shown here is derived from an EMBL/GenBank/DDBJ whole genome shotgun (WGS) entry which is preliminary data.</text>
</comment>
<gene>
    <name evidence="2" type="ORF">E1H14_06940</name>
</gene>
<evidence type="ECO:0000313" key="3">
    <source>
        <dbReference type="Proteomes" id="UP000325302"/>
    </source>
</evidence>
<accession>A0A5A9W307</accession>
<sequence length="235" mass="26385">MLKLRLLTSGCTLVFASLISPSLLAASLTPFKATYTHELNAGISVSGEAVRELSQTENGDWLLAIEASAMVASIKETTRFTAKDHQIQPLEYDYQRRVLGKRRAAHLSFDWDSGKVTTDIDNKPWKMNIQPGVHDKLSYQMQLPLDLAQGAKQMRYEVADGGQIQTYQFKVVGEEQIQTPMGDFTAIKVARDRGEGSERETYLWLAPALDYMVVRLHQIESDGKEYSLLLKSLSQ</sequence>
<dbReference type="RefSeq" id="WP_149390730.1">
    <property type="nucleotide sequence ID" value="NZ_SMRS01000004.1"/>
</dbReference>
<evidence type="ECO:0000313" key="2">
    <source>
        <dbReference type="EMBL" id="KAA0875150.1"/>
    </source>
</evidence>
<dbReference type="Pfam" id="PF11306">
    <property type="entry name" value="DUF3108"/>
    <property type="match status" value="1"/>
</dbReference>
<evidence type="ECO:0000256" key="1">
    <source>
        <dbReference type="SAM" id="SignalP"/>
    </source>
</evidence>
<proteinExistence type="predicted"/>
<dbReference type="Proteomes" id="UP000325302">
    <property type="component" value="Unassembled WGS sequence"/>
</dbReference>
<keyword evidence="3" id="KW-1185">Reference proteome</keyword>
<protein>
    <submittedName>
        <fullName evidence="2">DUF3108 domain-containing protein</fullName>
    </submittedName>
</protein>
<dbReference type="OrthoDB" id="6007799at2"/>
<name>A0A5A9W307_9GAMM</name>
<dbReference type="EMBL" id="SMRS01000004">
    <property type="protein sequence ID" value="KAA0875150.1"/>
    <property type="molecule type" value="Genomic_DNA"/>
</dbReference>
<dbReference type="Gene3D" id="2.40.360.20">
    <property type="match status" value="1"/>
</dbReference>
<dbReference type="InterPro" id="IPR021457">
    <property type="entry name" value="DUF3108"/>
</dbReference>